<accession>A0A2P2R423</accession>
<reference evidence="2" key="1">
    <citation type="submission" date="2018-02" db="EMBL/GenBank/DDBJ databases">
        <title>Rhizophora mucronata_Transcriptome.</title>
        <authorList>
            <person name="Meera S.P."/>
            <person name="Sreeshan A."/>
            <person name="Augustine A."/>
        </authorList>
    </citation>
    <scope>NUCLEOTIDE SEQUENCE</scope>
    <source>
        <tissue evidence="2">Leaf</tissue>
    </source>
</reference>
<name>A0A2P2R423_RHIMU</name>
<evidence type="ECO:0000256" key="1">
    <source>
        <dbReference type="SAM" id="MobiDB-lite"/>
    </source>
</evidence>
<feature type="region of interest" description="Disordered" evidence="1">
    <location>
        <begin position="1"/>
        <end position="21"/>
    </location>
</feature>
<dbReference type="EMBL" id="GGEC01093443">
    <property type="protein sequence ID" value="MBX73927.1"/>
    <property type="molecule type" value="Transcribed_RNA"/>
</dbReference>
<sequence>MQRLDSFALQGDAQSKAEMRI</sequence>
<evidence type="ECO:0000313" key="2">
    <source>
        <dbReference type="EMBL" id="MBX73927.1"/>
    </source>
</evidence>
<protein>
    <submittedName>
        <fullName evidence="2">Uncharacterized protein</fullName>
    </submittedName>
</protein>
<dbReference type="AlphaFoldDB" id="A0A2P2R423"/>
<proteinExistence type="predicted"/>
<organism evidence="2">
    <name type="scientific">Rhizophora mucronata</name>
    <name type="common">Asiatic mangrove</name>
    <dbReference type="NCBI Taxonomy" id="61149"/>
    <lineage>
        <taxon>Eukaryota</taxon>
        <taxon>Viridiplantae</taxon>
        <taxon>Streptophyta</taxon>
        <taxon>Embryophyta</taxon>
        <taxon>Tracheophyta</taxon>
        <taxon>Spermatophyta</taxon>
        <taxon>Magnoliopsida</taxon>
        <taxon>eudicotyledons</taxon>
        <taxon>Gunneridae</taxon>
        <taxon>Pentapetalae</taxon>
        <taxon>rosids</taxon>
        <taxon>fabids</taxon>
        <taxon>Malpighiales</taxon>
        <taxon>Rhizophoraceae</taxon>
        <taxon>Rhizophora</taxon>
    </lineage>
</organism>